<feature type="domain" description="AMP-dependent synthetase/ligase" evidence="3">
    <location>
        <begin position="20"/>
        <end position="347"/>
    </location>
</feature>
<organism evidence="4 5">
    <name type="scientific">Setomelanomma holmii</name>
    <dbReference type="NCBI Taxonomy" id="210430"/>
    <lineage>
        <taxon>Eukaryota</taxon>
        <taxon>Fungi</taxon>
        <taxon>Dikarya</taxon>
        <taxon>Ascomycota</taxon>
        <taxon>Pezizomycotina</taxon>
        <taxon>Dothideomycetes</taxon>
        <taxon>Pleosporomycetidae</taxon>
        <taxon>Pleosporales</taxon>
        <taxon>Pleosporineae</taxon>
        <taxon>Phaeosphaeriaceae</taxon>
        <taxon>Setomelanomma</taxon>
    </lineage>
</organism>
<dbReference type="AlphaFoldDB" id="A0A9P4HKC0"/>
<evidence type="ECO:0000256" key="1">
    <source>
        <dbReference type="ARBA" id="ARBA00022450"/>
    </source>
</evidence>
<evidence type="ECO:0000259" key="3">
    <source>
        <dbReference type="Pfam" id="PF00501"/>
    </source>
</evidence>
<dbReference type="OrthoDB" id="429813at2759"/>
<sequence length="552" mass="61661">MKSSGTAPYGQRLLPVTIDEIAKNDPNRIAFSFPRSSELSAGFRDVSFRTFANAIDKTARFIQKEIGRNSTFETVLYMGYPDIRHFIILVALIKTGHKVLFSSHRNSIAGHANLIQKTRCATLIHSDGFPVAEILATCQIKTACMPDLDILLADTPSDHYPYSKTFDEAKDDEVLVLHTSGTTGLPKPVVWSNATTVTTDAHQLLPPLDNRPCLWGSWFRANGRSFSALPVFHGAGIASGILRSVFLDTVIVIGPPGLTTADTFDQVLEYGNIDTAGCLPITLDEVAKRPDILAKLHKLKSITFVGAGLLSQETGDIIARHCHLVNIIASTETSTLIQYITDPEDWQYLCIDSRHNGIEWRPVGGDTDLYEPIFVRDPKQELFQGIFKNFPSLKEYSMSDLYTKHPTKTHHWKHEGRKDDLIVFQSGWNFNPIIHEDHIRSHPSVQNCILVGTGRHKAAAIVELGPNAYTEEVEGQKRLLEGIWPKIEEANRFADTTGQLEKDLILFAKKERPFAMTGKGSIQRKATEKLYEPEINELFASIKDQYGREPAI</sequence>
<evidence type="ECO:0000313" key="4">
    <source>
        <dbReference type="EMBL" id="KAF2034777.1"/>
    </source>
</evidence>
<name>A0A9P4HKC0_9PLEO</name>
<evidence type="ECO:0000256" key="2">
    <source>
        <dbReference type="ARBA" id="ARBA00022553"/>
    </source>
</evidence>
<dbReference type="InterPro" id="IPR020845">
    <property type="entry name" value="AMP-binding_CS"/>
</dbReference>
<accession>A0A9P4HKC0</accession>
<dbReference type="SUPFAM" id="SSF56801">
    <property type="entry name" value="Acetyl-CoA synthetase-like"/>
    <property type="match status" value="1"/>
</dbReference>
<dbReference type="Gene3D" id="3.40.50.12780">
    <property type="entry name" value="N-terminal domain of ligase-like"/>
    <property type="match status" value="1"/>
</dbReference>
<dbReference type="PANTHER" id="PTHR43439">
    <property type="entry name" value="PHENYLACETATE-COENZYME A LIGASE"/>
    <property type="match status" value="1"/>
</dbReference>
<proteinExistence type="predicted"/>
<gene>
    <name evidence="4" type="ORF">EK21DRAFT_55826</name>
</gene>
<dbReference type="InterPro" id="IPR042099">
    <property type="entry name" value="ANL_N_sf"/>
</dbReference>
<dbReference type="Pfam" id="PF00501">
    <property type="entry name" value="AMP-binding"/>
    <property type="match status" value="1"/>
</dbReference>
<keyword evidence="1" id="KW-0596">Phosphopantetheine</keyword>
<keyword evidence="2" id="KW-0597">Phosphoprotein</keyword>
<reference evidence="4" key="1">
    <citation type="journal article" date="2020" name="Stud. Mycol.">
        <title>101 Dothideomycetes genomes: a test case for predicting lifestyles and emergence of pathogens.</title>
        <authorList>
            <person name="Haridas S."/>
            <person name="Albert R."/>
            <person name="Binder M."/>
            <person name="Bloem J."/>
            <person name="Labutti K."/>
            <person name="Salamov A."/>
            <person name="Andreopoulos B."/>
            <person name="Baker S."/>
            <person name="Barry K."/>
            <person name="Bills G."/>
            <person name="Bluhm B."/>
            <person name="Cannon C."/>
            <person name="Castanera R."/>
            <person name="Culley D."/>
            <person name="Daum C."/>
            <person name="Ezra D."/>
            <person name="Gonzalez J."/>
            <person name="Henrissat B."/>
            <person name="Kuo A."/>
            <person name="Liang C."/>
            <person name="Lipzen A."/>
            <person name="Lutzoni F."/>
            <person name="Magnuson J."/>
            <person name="Mondo S."/>
            <person name="Nolan M."/>
            <person name="Ohm R."/>
            <person name="Pangilinan J."/>
            <person name="Park H.-J."/>
            <person name="Ramirez L."/>
            <person name="Alfaro M."/>
            <person name="Sun H."/>
            <person name="Tritt A."/>
            <person name="Yoshinaga Y."/>
            <person name="Zwiers L.-H."/>
            <person name="Turgeon B."/>
            <person name="Goodwin S."/>
            <person name="Spatafora J."/>
            <person name="Crous P."/>
            <person name="Grigoriev I."/>
        </authorList>
    </citation>
    <scope>NUCLEOTIDE SEQUENCE</scope>
    <source>
        <strain evidence="4">CBS 110217</strain>
    </source>
</reference>
<comment type="caution">
    <text evidence="4">The sequence shown here is derived from an EMBL/GenBank/DDBJ whole genome shotgun (WGS) entry which is preliminary data.</text>
</comment>
<keyword evidence="5" id="KW-1185">Reference proteome</keyword>
<dbReference type="InterPro" id="IPR051414">
    <property type="entry name" value="Adenylate-forming_Reductase"/>
</dbReference>
<protein>
    <submittedName>
        <fullName evidence="4">Acetyl-CoA synthetase-like protein</fullName>
    </submittedName>
</protein>
<dbReference type="Proteomes" id="UP000799777">
    <property type="component" value="Unassembled WGS sequence"/>
</dbReference>
<dbReference type="EMBL" id="ML978160">
    <property type="protein sequence ID" value="KAF2034777.1"/>
    <property type="molecule type" value="Genomic_DNA"/>
</dbReference>
<dbReference type="InterPro" id="IPR000873">
    <property type="entry name" value="AMP-dep_synth/lig_dom"/>
</dbReference>
<evidence type="ECO:0000313" key="5">
    <source>
        <dbReference type="Proteomes" id="UP000799777"/>
    </source>
</evidence>
<dbReference type="PROSITE" id="PS00455">
    <property type="entry name" value="AMP_BINDING"/>
    <property type="match status" value="1"/>
</dbReference>
<dbReference type="PANTHER" id="PTHR43439:SF2">
    <property type="entry name" value="ENZYME, PUTATIVE (JCVI)-RELATED"/>
    <property type="match status" value="1"/>
</dbReference>
<dbReference type="Pfam" id="PF23562">
    <property type="entry name" value="AMP-binding_C_3"/>
    <property type="match status" value="1"/>
</dbReference>